<dbReference type="Pfam" id="PF10942">
    <property type="entry name" value="DUF2619"/>
    <property type="match status" value="1"/>
</dbReference>
<gene>
    <name evidence="2" type="ORF">JOC48_002820</name>
</gene>
<keyword evidence="1" id="KW-0812">Transmembrane</keyword>
<evidence type="ECO:0000313" key="2">
    <source>
        <dbReference type="EMBL" id="MBM7572317.1"/>
    </source>
</evidence>
<evidence type="ECO:0008006" key="4">
    <source>
        <dbReference type="Google" id="ProtNLM"/>
    </source>
</evidence>
<keyword evidence="3" id="KW-1185">Reference proteome</keyword>
<keyword evidence="1" id="KW-1133">Transmembrane helix</keyword>
<dbReference type="Proteomes" id="UP001296943">
    <property type="component" value="Unassembled WGS sequence"/>
</dbReference>
<proteinExistence type="predicted"/>
<feature type="transmembrane region" description="Helical" evidence="1">
    <location>
        <begin position="66"/>
        <end position="85"/>
    </location>
</feature>
<name>A0ABS2N2F0_9BACI</name>
<evidence type="ECO:0000313" key="3">
    <source>
        <dbReference type="Proteomes" id="UP001296943"/>
    </source>
</evidence>
<protein>
    <recommendedName>
        <fullName evidence="4">DUF2619 domain-containing protein</fullName>
    </recommendedName>
</protein>
<reference evidence="2 3" key="1">
    <citation type="submission" date="2021-01" db="EMBL/GenBank/DDBJ databases">
        <title>Genomic Encyclopedia of Type Strains, Phase IV (KMG-IV): sequencing the most valuable type-strain genomes for metagenomic binning, comparative biology and taxonomic classification.</title>
        <authorList>
            <person name="Goeker M."/>
        </authorList>
    </citation>
    <scope>NUCLEOTIDE SEQUENCE [LARGE SCALE GENOMIC DNA]</scope>
    <source>
        <strain evidence="2 3">DSM 23711</strain>
    </source>
</reference>
<keyword evidence="1" id="KW-0472">Membrane</keyword>
<feature type="transmembrane region" description="Helical" evidence="1">
    <location>
        <begin position="37"/>
        <end position="60"/>
    </location>
</feature>
<feature type="transmembrane region" description="Helical" evidence="1">
    <location>
        <begin position="6"/>
        <end position="28"/>
    </location>
</feature>
<evidence type="ECO:0000256" key="1">
    <source>
        <dbReference type="SAM" id="Phobius"/>
    </source>
</evidence>
<accession>A0ABS2N2F0</accession>
<comment type="caution">
    <text evidence="2">The sequence shown here is derived from an EMBL/GenBank/DDBJ whole genome shotgun (WGS) entry which is preliminary data.</text>
</comment>
<dbReference type="EMBL" id="JAFBDR010000016">
    <property type="protein sequence ID" value="MBM7572317.1"/>
    <property type="molecule type" value="Genomic_DNA"/>
</dbReference>
<dbReference type="InterPro" id="IPR020390">
    <property type="entry name" value="Uncharacterised_YqhV"/>
</dbReference>
<organism evidence="2 3">
    <name type="scientific">Aquibacillus albus</name>
    <dbReference type="NCBI Taxonomy" id="1168171"/>
    <lineage>
        <taxon>Bacteria</taxon>
        <taxon>Bacillati</taxon>
        <taxon>Bacillota</taxon>
        <taxon>Bacilli</taxon>
        <taxon>Bacillales</taxon>
        <taxon>Bacillaceae</taxon>
        <taxon>Aquibacillus</taxon>
    </lineage>
</organism>
<sequence length="88" mass="9417">MFEKAIVAMALLRVLSGTIEILAAFLIVKVNEVEKALIINSSLAIVGPIILILTTSIGVISIANNISYSNILWIFIGIICILYGIKGS</sequence>
<dbReference type="RefSeq" id="WP_239584375.1">
    <property type="nucleotide sequence ID" value="NZ_JAFBDR010000016.1"/>
</dbReference>